<dbReference type="KEGG" id="mcys:MCB1EB_1988"/>
<reference evidence="1 2" key="1">
    <citation type="journal article" date="2018" name="Microbes Environ.">
        <title>Comparative Genomic Insights into Endofungal Lifestyles of Two Bacterial Endosymbionts, Mycoavidus cysteinexigens and Burkholderia rhizoxinica.</title>
        <authorList>
            <person name="Sharmin D."/>
            <person name="Guo Y."/>
            <person name="Nishizawa T."/>
            <person name="Ohshima S."/>
            <person name="Sato Y."/>
            <person name="Takashima Y."/>
            <person name="Narisawa K."/>
            <person name="Ohta H."/>
        </authorList>
    </citation>
    <scope>NUCLEOTIDE SEQUENCE [LARGE SCALE GENOMIC DNA]</scope>
    <source>
        <strain evidence="1 2">B1-EB</strain>
    </source>
</reference>
<dbReference type="Pfam" id="PF03886">
    <property type="entry name" value="ABC_trans_aux"/>
    <property type="match status" value="1"/>
</dbReference>
<dbReference type="AlphaFoldDB" id="A0A2Z6EXF6"/>
<protein>
    <submittedName>
        <fullName evidence="1">Uncharacterized protein</fullName>
    </submittedName>
</protein>
<accession>A0A2Z6EXF6</accession>
<gene>
    <name evidence="1" type="ORF">MCB1EB_1988</name>
</gene>
<proteinExistence type="predicted"/>
<evidence type="ECO:0000313" key="1">
    <source>
        <dbReference type="EMBL" id="BBE10149.1"/>
    </source>
</evidence>
<keyword evidence="2" id="KW-1185">Reference proteome</keyword>
<evidence type="ECO:0000313" key="2">
    <source>
        <dbReference type="Proteomes" id="UP000282597"/>
    </source>
</evidence>
<dbReference type="RefSeq" id="WP_052393957.1">
    <property type="nucleotide sequence ID" value="NZ_AP018150.1"/>
</dbReference>
<dbReference type="Gene3D" id="3.40.50.10610">
    <property type="entry name" value="ABC-type transport auxiliary lipoprotein component"/>
    <property type="match status" value="1"/>
</dbReference>
<dbReference type="EMBL" id="AP018150">
    <property type="protein sequence ID" value="BBE10149.1"/>
    <property type="molecule type" value="Genomic_DNA"/>
</dbReference>
<dbReference type="InterPro" id="IPR005586">
    <property type="entry name" value="ABC_trans_aux"/>
</dbReference>
<dbReference type="SUPFAM" id="SSF159594">
    <property type="entry name" value="XCC0632-like"/>
    <property type="match status" value="1"/>
</dbReference>
<dbReference type="Proteomes" id="UP000282597">
    <property type="component" value="Chromosome"/>
</dbReference>
<organism evidence="1 2">
    <name type="scientific">Mycoavidus cysteinexigens</name>
    <dbReference type="NCBI Taxonomy" id="1553431"/>
    <lineage>
        <taxon>Bacteria</taxon>
        <taxon>Pseudomonadati</taxon>
        <taxon>Pseudomonadota</taxon>
        <taxon>Betaproteobacteria</taxon>
        <taxon>Burkholderiales</taxon>
        <taxon>Burkholderiaceae</taxon>
        <taxon>Mycoavidus</taxon>
    </lineage>
</organism>
<name>A0A2Z6EXF6_9BURK</name>
<sequence>MTYYLQALCKKPSAALMATLTLCAAMISSGCTSSPRTYFYTLSDAVTPPATSVTLPVDSAFYIEVLPVEIPAQVARPQLVITTSPGQADIKEQQRWLAPLNEEIRYVLSTSLAAQLSTVDVYRTPHADNRPVYRVMLNVRRFESALNAQEGSHTLIAATWSVQAVGLPQQPTFTTLAESSMTKETITPSYDAIVEGHRHAIERIAKEIANAIRTINNNATQSNRPAKI</sequence>